<keyword evidence="4" id="KW-0472">Membrane</keyword>
<organism evidence="6 7">
    <name type="scientific">Paenibacillus methanolicus</name>
    <dbReference type="NCBI Taxonomy" id="582686"/>
    <lineage>
        <taxon>Bacteria</taxon>
        <taxon>Bacillati</taxon>
        <taxon>Bacillota</taxon>
        <taxon>Bacilli</taxon>
        <taxon>Bacillales</taxon>
        <taxon>Paenibacillaceae</taxon>
        <taxon>Paenibacillus</taxon>
    </lineage>
</organism>
<dbReference type="EMBL" id="VNHS01000002">
    <property type="protein sequence ID" value="TYP78049.1"/>
    <property type="molecule type" value="Genomic_DNA"/>
</dbReference>
<keyword evidence="4" id="KW-1133">Transmembrane helix</keyword>
<evidence type="ECO:0000256" key="1">
    <source>
        <dbReference type="ARBA" id="ARBA00024353"/>
    </source>
</evidence>
<dbReference type="InterPro" id="IPR041916">
    <property type="entry name" value="Anti_sigma_zinc_sf"/>
</dbReference>
<feature type="compositionally biased region" description="Polar residues" evidence="3">
    <location>
        <begin position="221"/>
        <end position="230"/>
    </location>
</feature>
<accession>A0A5S5CFW4</accession>
<dbReference type="OrthoDB" id="2381690at2"/>
<evidence type="ECO:0000256" key="2">
    <source>
        <dbReference type="ARBA" id="ARBA00024438"/>
    </source>
</evidence>
<dbReference type="Gene3D" id="1.10.10.1320">
    <property type="entry name" value="Anti-sigma factor, zinc-finger domain"/>
    <property type="match status" value="1"/>
</dbReference>
<dbReference type="AlphaFoldDB" id="A0A5S5CFW4"/>
<evidence type="ECO:0000313" key="7">
    <source>
        <dbReference type="Proteomes" id="UP000323257"/>
    </source>
</evidence>
<dbReference type="RefSeq" id="WP_148928515.1">
    <property type="nucleotide sequence ID" value="NZ_VNHS01000002.1"/>
</dbReference>
<dbReference type="Proteomes" id="UP000323257">
    <property type="component" value="Unassembled WGS sequence"/>
</dbReference>
<feature type="compositionally biased region" description="Low complexity" evidence="3">
    <location>
        <begin position="250"/>
        <end position="260"/>
    </location>
</feature>
<evidence type="ECO:0000259" key="5">
    <source>
        <dbReference type="Pfam" id="PF13490"/>
    </source>
</evidence>
<evidence type="ECO:0000256" key="3">
    <source>
        <dbReference type="SAM" id="MobiDB-lite"/>
    </source>
</evidence>
<gene>
    <name evidence="6" type="ORF">BCM02_102625</name>
</gene>
<evidence type="ECO:0000256" key="4">
    <source>
        <dbReference type="SAM" id="Phobius"/>
    </source>
</evidence>
<feature type="region of interest" description="Disordered" evidence="3">
    <location>
        <begin position="151"/>
        <end position="294"/>
    </location>
</feature>
<reference evidence="6 7" key="1">
    <citation type="submission" date="2019-07" db="EMBL/GenBank/DDBJ databases">
        <title>Genomic Encyclopedia of Type Strains, Phase III (KMG-III): the genomes of soil and plant-associated and newly described type strains.</title>
        <authorList>
            <person name="Whitman W."/>
        </authorList>
    </citation>
    <scope>NUCLEOTIDE SEQUENCE [LARGE SCALE GENOMIC DNA]</scope>
    <source>
        <strain evidence="6 7">BL24</strain>
    </source>
</reference>
<sequence length="383" mass="40368">MNCQEVMDDMQRQLDGDLDDRESEALMTHLRHCPDCAAMFERLQLLSSGLENLPKVTPPYSLVDAILPRLPLIAAESDETPAAETTIAETPRVADELTERRAKRTRKWTDSYAVRALGGVFAAAVVAGLFMVTYSPGGSMNDSADTAQYAADAADSGADEAATESTAVSPMMEKMDAPQEKATASSANEEASGGSEPQPQQPEELSRTSDEGDGGAAPAQEGTTTDSTAGGSEPIVRSQTPNQVIEVPSDTDAGANSSDSADLDAKDAGNQQDASTDGADAPKGETEDSDKKMGITSMTAEVPLQSPDGVYAASIEQNVLTIFLSADNRFVLSTNAAPGGIRIVEWATDSKSLTYEATAEDGTKATYRIDLVKETITQLQNTP</sequence>
<feature type="compositionally biased region" description="Low complexity" evidence="3">
    <location>
        <begin position="180"/>
        <end position="196"/>
    </location>
</feature>
<keyword evidence="7" id="KW-1185">Reference proteome</keyword>
<protein>
    <recommendedName>
        <fullName evidence="2">Anti-sigma-W factor RsiW</fullName>
    </recommendedName>
</protein>
<feature type="domain" description="Putative zinc-finger" evidence="5">
    <location>
        <begin position="3"/>
        <end position="37"/>
    </location>
</feature>
<feature type="transmembrane region" description="Helical" evidence="4">
    <location>
        <begin position="112"/>
        <end position="134"/>
    </location>
</feature>
<comment type="caution">
    <text evidence="6">The sequence shown here is derived from an EMBL/GenBank/DDBJ whole genome shotgun (WGS) entry which is preliminary data.</text>
</comment>
<dbReference type="InterPro" id="IPR027383">
    <property type="entry name" value="Znf_put"/>
</dbReference>
<dbReference type="Pfam" id="PF13490">
    <property type="entry name" value="zf-HC2"/>
    <property type="match status" value="1"/>
</dbReference>
<keyword evidence="4" id="KW-0812">Transmembrane</keyword>
<comment type="similarity">
    <text evidence="1">Belongs to the zinc-associated anti-sigma factor (ZAS) superfamily. Anti-sigma-W factor family.</text>
</comment>
<proteinExistence type="inferred from homology"/>
<feature type="compositionally biased region" description="Basic and acidic residues" evidence="3">
    <location>
        <begin position="280"/>
        <end position="293"/>
    </location>
</feature>
<name>A0A5S5CFW4_9BACL</name>
<evidence type="ECO:0000313" key="6">
    <source>
        <dbReference type="EMBL" id="TYP78049.1"/>
    </source>
</evidence>